<evidence type="ECO:0000313" key="1">
    <source>
        <dbReference type="EMBL" id="CCI81707.1"/>
    </source>
</evidence>
<dbReference type="InterPro" id="IPR006439">
    <property type="entry name" value="HAD-SF_hydro_IA"/>
</dbReference>
<dbReference type="eggNOG" id="COG0546">
    <property type="taxonomic scope" value="Bacteria"/>
</dbReference>
<keyword evidence="1" id="KW-0378">Hydrolase</keyword>
<gene>
    <name evidence="1" type="ORF">BN55_09905</name>
</gene>
<dbReference type="SFLD" id="SFLDG01135">
    <property type="entry name" value="C1.5.6:_HAD__Beta-PGM__Phospha"/>
    <property type="match status" value="1"/>
</dbReference>
<dbReference type="SFLD" id="SFLDG01129">
    <property type="entry name" value="C1.5:_HAD__Beta-PGM__Phosphata"/>
    <property type="match status" value="1"/>
</dbReference>
<protein>
    <submittedName>
        <fullName evidence="1">Putative phosphoglycolate phosphatase</fullName>
        <ecNumber evidence="1">3.1.3.18</ecNumber>
    </submittedName>
</protein>
<organism evidence="1 2">
    <name type="scientific">Lactobacillus hominis DSM 23910 = CRBIP 24.179</name>
    <dbReference type="NCBI Taxonomy" id="1423758"/>
    <lineage>
        <taxon>Bacteria</taxon>
        <taxon>Bacillati</taxon>
        <taxon>Bacillota</taxon>
        <taxon>Bacilli</taxon>
        <taxon>Lactobacillales</taxon>
        <taxon>Lactobacillaceae</taxon>
        <taxon>Lactobacillus</taxon>
    </lineage>
</organism>
<dbReference type="InterPro" id="IPR036412">
    <property type="entry name" value="HAD-like_sf"/>
</dbReference>
<dbReference type="NCBIfam" id="TIGR01549">
    <property type="entry name" value="HAD-SF-IA-v1"/>
    <property type="match status" value="1"/>
</dbReference>
<dbReference type="EMBL" id="CAKE01000007">
    <property type="protein sequence ID" value="CCI81707.1"/>
    <property type="molecule type" value="Genomic_DNA"/>
</dbReference>
<dbReference type="AlphaFoldDB" id="I7L5Z2"/>
<dbReference type="SFLD" id="SFLDS00003">
    <property type="entry name" value="Haloacid_Dehalogenase"/>
    <property type="match status" value="1"/>
</dbReference>
<dbReference type="Proteomes" id="UP000009320">
    <property type="component" value="Unassembled WGS sequence"/>
</dbReference>
<comment type="caution">
    <text evidence="1">The sequence shown here is derived from an EMBL/GenBank/DDBJ whole genome shotgun (WGS) entry which is preliminary data.</text>
</comment>
<dbReference type="PATRIC" id="fig|1423758.3.peg.744"/>
<dbReference type="Gene3D" id="3.40.50.1000">
    <property type="entry name" value="HAD superfamily/HAD-like"/>
    <property type="match status" value="1"/>
</dbReference>
<dbReference type="GO" id="GO:0008967">
    <property type="term" value="F:phosphoglycolate phosphatase activity"/>
    <property type="evidence" value="ECO:0007669"/>
    <property type="project" value="UniProtKB-EC"/>
</dbReference>
<proteinExistence type="predicted"/>
<dbReference type="EC" id="3.1.3.18" evidence="1"/>
<dbReference type="NCBIfam" id="TIGR01509">
    <property type="entry name" value="HAD-SF-IA-v3"/>
    <property type="match status" value="1"/>
</dbReference>
<dbReference type="PRINTS" id="PR00413">
    <property type="entry name" value="HADHALOGNASE"/>
</dbReference>
<dbReference type="OrthoDB" id="9792518at2"/>
<dbReference type="Gene3D" id="1.10.150.240">
    <property type="entry name" value="Putative phosphatase, domain 2"/>
    <property type="match status" value="1"/>
</dbReference>
<dbReference type="InterPro" id="IPR050155">
    <property type="entry name" value="HAD-like_hydrolase_sf"/>
</dbReference>
<dbReference type="GO" id="GO:0006281">
    <property type="term" value="P:DNA repair"/>
    <property type="evidence" value="ECO:0007669"/>
    <property type="project" value="TreeGrafter"/>
</dbReference>
<dbReference type="SUPFAM" id="SSF56784">
    <property type="entry name" value="HAD-like"/>
    <property type="match status" value="1"/>
</dbReference>
<dbReference type="STRING" id="1423758.FC41_GL000737"/>
<dbReference type="GO" id="GO:0005829">
    <property type="term" value="C:cytosol"/>
    <property type="evidence" value="ECO:0007669"/>
    <property type="project" value="TreeGrafter"/>
</dbReference>
<dbReference type="PANTHER" id="PTHR43434">
    <property type="entry name" value="PHOSPHOGLYCOLATE PHOSPHATASE"/>
    <property type="match status" value="1"/>
</dbReference>
<sequence>MVYKAAIFDMDGTILDTSQDLTHSLNHIMKQAGHRHDYTVSDIHNFFGSGVQVAIKRALAYEYGASVESLVAVGTDQEVLPSKVTDDEVERLLGLFKPYYEKHSNIKTGPFAGILQMSKQLHQKGLKLAVVSNKPNEAVQILVQQHFDGYFDFVLGQADQIRRKPYPDMVNKCVEELNVKPEDCVYIGDSEIDLQTAANAKMDEIAVTWGFRNSEFLKKFGATILVNNAQELENEILK</sequence>
<dbReference type="RefSeq" id="WP_008470569.1">
    <property type="nucleotide sequence ID" value="NZ_AYZP01000017.1"/>
</dbReference>
<dbReference type="Pfam" id="PF13419">
    <property type="entry name" value="HAD_2"/>
    <property type="match status" value="1"/>
</dbReference>
<dbReference type="GeneID" id="82846946"/>
<dbReference type="InterPro" id="IPR023198">
    <property type="entry name" value="PGP-like_dom2"/>
</dbReference>
<reference evidence="1 2" key="1">
    <citation type="submission" date="2012-06" db="EMBL/GenBank/DDBJ databases">
        <title>Draft Genome Sequence of Lactobacillus hominis Strain CRBIP 24.179T, isolated from human intestine.</title>
        <authorList>
            <person name="Cousin S."/>
            <person name="Ma L."/>
            <person name="Bizet C."/>
            <person name="Loux V."/>
            <person name="Bouchier C."/>
            <person name="Clermont D."/>
            <person name="Creno S."/>
        </authorList>
    </citation>
    <scope>NUCLEOTIDE SEQUENCE [LARGE SCALE GENOMIC DNA]</scope>
    <source>
        <strain evidence="2">CRBIP 24.179T</strain>
    </source>
</reference>
<dbReference type="InterPro" id="IPR023214">
    <property type="entry name" value="HAD_sf"/>
</dbReference>
<dbReference type="FunFam" id="3.40.50.1000:FF:000022">
    <property type="entry name" value="Phosphoglycolate phosphatase"/>
    <property type="match status" value="1"/>
</dbReference>
<dbReference type="PANTHER" id="PTHR43434:SF1">
    <property type="entry name" value="PHOSPHOGLYCOLATE PHOSPHATASE"/>
    <property type="match status" value="1"/>
</dbReference>
<name>I7L5Z2_9LACO</name>
<dbReference type="InterPro" id="IPR041492">
    <property type="entry name" value="HAD_2"/>
</dbReference>
<accession>I7L5Z2</accession>
<evidence type="ECO:0000313" key="2">
    <source>
        <dbReference type="Proteomes" id="UP000009320"/>
    </source>
</evidence>
<keyword evidence="2" id="KW-1185">Reference proteome</keyword>